<keyword evidence="17" id="KW-1185">Reference proteome</keyword>
<evidence type="ECO:0000256" key="5">
    <source>
        <dbReference type="ARBA" id="ARBA00022862"/>
    </source>
</evidence>
<evidence type="ECO:0000313" key="17">
    <source>
        <dbReference type="Proteomes" id="UP000799767"/>
    </source>
</evidence>
<sequence length="256" mass="26810">MVELRKRKAPPPPPPPPAKKKATPKAKAAAKAEPKAEPKKAKESAAAALIPKPNPDAPKILLGYTLSLEGFGGEIQTHDEKKVTLAQLVEKSKAGVVLFTYPKASTPGCTTQACMFRDEFTPLTATGLDIYGLSNDPPKANTSFKNRQILPYTLLCDPEKTLIEAIGLKKAPNGTARGVFVVNKDGKVLAAEPGSPGRTVAVVREIVEQMGGKVGGGDTNGVHKATEEKKVAETAAEVADSAAALDKSKTSTPLPA</sequence>
<accession>A0A6A6PKZ2</accession>
<dbReference type="OrthoDB" id="338622at2759"/>
<evidence type="ECO:0000259" key="15">
    <source>
        <dbReference type="PROSITE" id="PS51352"/>
    </source>
</evidence>
<keyword evidence="5" id="KW-0049">Antioxidant</keyword>
<dbReference type="PANTHER" id="PTHR42801:SF23">
    <property type="entry name" value="PEROXIREDOXIN DOT5"/>
    <property type="match status" value="1"/>
</dbReference>
<dbReference type="GO" id="GO:0005634">
    <property type="term" value="C:nucleus"/>
    <property type="evidence" value="ECO:0007669"/>
    <property type="project" value="UniProtKB-SubCell"/>
</dbReference>
<dbReference type="SUPFAM" id="SSF52833">
    <property type="entry name" value="Thioredoxin-like"/>
    <property type="match status" value="1"/>
</dbReference>
<comment type="similarity">
    <text evidence="11">Belongs to the peroxiredoxin family. BCP/PrxQ subfamily.</text>
</comment>
<keyword evidence="6" id="KW-0560">Oxidoreductase</keyword>
<feature type="compositionally biased region" description="Basic and acidic residues" evidence="14">
    <location>
        <begin position="30"/>
        <end position="43"/>
    </location>
</feature>
<dbReference type="PROSITE" id="PS51352">
    <property type="entry name" value="THIOREDOXIN_2"/>
    <property type="match status" value="1"/>
</dbReference>
<dbReference type="GO" id="GO:0034599">
    <property type="term" value="P:cellular response to oxidative stress"/>
    <property type="evidence" value="ECO:0007669"/>
    <property type="project" value="UniProtKB-ARBA"/>
</dbReference>
<dbReference type="CDD" id="cd03017">
    <property type="entry name" value="PRX_BCP"/>
    <property type="match status" value="1"/>
</dbReference>
<dbReference type="InterPro" id="IPR036249">
    <property type="entry name" value="Thioredoxin-like_sf"/>
</dbReference>
<comment type="catalytic activity">
    <reaction evidence="12">
        <text>a hydroperoxide + [thioredoxin]-dithiol = an alcohol + [thioredoxin]-disulfide + H2O</text>
        <dbReference type="Rhea" id="RHEA:62620"/>
        <dbReference type="Rhea" id="RHEA-COMP:10698"/>
        <dbReference type="Rhea" id="RHEA-COMP:10700"/>
        <dbReference type="ChEBI" id="CHEBI:15377"/>
        <dbReference type="ChEBI" id="CHEBI:29950"/>
        <dbReference type="ChEBI" id="CHEBI:30879"/>
        <dbReference type="ChEBI" id="CHEBI:35924"/>
        <dbReference type="ChEBI" id="CHEBI:50058"/>
        <dbReference type="EC" id="1.11.1.24"/>
    </reaction>
</comment>
<evidence type="ECO:0000256" key="1">
    <source>
        <dbReference type="ARBA" id="ARBA00004123"/>
    </source>
</evidence>
<evidence type="ECO:0000256" key="11">
    <source>
        <dbReference type="ARBA" id="ARBA00038489"/>
    </source>
</evidence>
<dbReference type="AlphaFoldDB" id="A0A6A6PKZ2"/>
<keyword evidence="8" id="KW-0539">Nucleus</keyword>
<dbReference type="Gene3D" id="3.40.30.10">
    <property type="entry name" value="Glutaredoxin"/>
    <property type="match status" value="1"/>
</dbReference>
<dbReference type="RefSeq" id="XP_033586507.1">
    <property type="nucleotide sequence ID" value="XM_033734480.1"/>
</dbReference>
<dbReference type="InterPro" id="IPR050924">
    <property type="entry name" value="Peroxiredoxin_BCP/PrxQ"/>
</dbReference>
<dbReference type="PANTHER" id="PTHR42801">
    <property type="entry name" value="THIOREDOXIN-DEPENDENT PEROXIDE REDUCTASE"/>
    <property type="match status" value="1"/>
</dbReference>
<dbReference type="GO" id="GO:0008379">
    <property type="term" value="F:thioredoxin peroxidase activity"/>
    <property type="evidence" value="ECO:0007669"/>
    <property type="project" value="TreeGrafter"/>
</dbReference>
<evidence type="ECO:0000256" key="12">
    <source>
        <dbReference type="ARBA" id="ARBA00049091"/>
    </source>
</evidence>
<keyword evidence="4" id="KW-0575">Peroxidase</keyword>
<evidence type="ECO:0000256" key="9">
    <source>
        <dbReference type="ARBA" id="ARBA00023284"/>
    </source>
</evidence>
<evidence type="ECO:0000256" key="8">
    <source>
        <dbReference type="ARBA" id="ARBA00023242"/>
    </source>
</evidence>
<dbReference type="FunFam" id="3.40.30.10:FF:000157">
    <property type="entry name" value="DOT5p Nuclear thiol peroxidase"/>
    <property type="match status" value="1"/>
</dbReference>
<dbReference type="InterPro" id="IPR013766">
    <property type="entry name" value="Thioredoxin_domain"/>
</dbReference>
<gene>
    <name evidence="16" type="ORF">BDY17DRAFT_302943</name>
</gene>
<dbReference type="GeneID" id="54475482"/>
<evidence type="ECO:0000313" key="16">
    <source>
        <dbReference type="EMBL" id="KAF2479937.1"/>
    </source>
</evidence>
<evidence type="ECO:0000256" key="2">
    <source>
        <dbReference type="ARBA" id="ARBA00011245"/>
    </source>
</evidence>
<keyword evidence="7" id="KW-1015">Disulfide bond</keyword>
<evidence type="ECO:0000256" key="10">
    <source>
        <dbReference type="ARBA" id="ARBA00032824"/>
    </source>
</evidence>
<evidence type="ECO:0000256" key="6">
    <source>
        <dbReference type="ARBA" id="ARBA00023002"/>
    </source>
</evidence>
<dbReference type="EC" id="1.11.1.24" evidence="3"/>
<evidence type="ECO:0000256" key="14">
    <source>
        <dbReference type="SAM" id="MobiDB-lite"/>
    </source>
</evidence>
<feature type="domain" description="Thioredoxin" evidence="15">
    <location>
        <begin position="51"/>
        <end position="212"/>
    </location>
</feature>
<evidence type="ECO:0000256" key="4">
    <source>
        <dbReference type="ARBA" id="ARBA00022559"/>
    </source>
</evidence>
<dbReference type="Pfam" id="PF00578">
    <property type="entry name" value="AhpC-TSA"/>
    <property type="match status" value="1"/>
</dbReference>
<proteinExistence type="inferred from homology"/>
<evidence type="ECO:0000256" key="3">
    <source>
        <dbReference type="ARBA" id="ARBA00013017"/>
    </source>
</evidence>
<dbReference type="GO" id="GO:0045454">
    <property type="term" value="P:cell redox homeostasis"/>
    <property type="evidence" value="ECO:0007669"/>
    <property type="project" value="TreeGrafter"/>
</dbReference>
<name>A0A6A6PKZ2_9PEZI</name>
<dbReference type="EMBL" id="MU001640">
    <property type="protein sequence ID" value="KAF2479937.1"/>
    <property type="molecule type" value="Genomic_DNA"/>
</dbReference>
<dbReference type="InterPro" id="IPR000866">
    <property type="entry name" value="AhpC/TSA"/>
</dbReference>
<dbReference type="Proteomes" id="UP000799767">
    <property type="component" value="Unassembled WGS sequence"/>
</dbReference>
<evidence type="ECO:0000256" key="7">
    <source>
        <dbReference type="ARBA" id="ARBA00023157"/>
    </source>
</evidence>
<evidence type="ECO:0000256" key="13">
    <source>
        <dbReference type="ARBA" id="ARBA00077538"/>
    </source>
</evidence>
<dbReference type="GO" id="GO:0005737">
    <property type="term" value="C:cytoplasm"/>
    <property type="evidence" value="ECO:0007669"/>
    <property type="project" value="TreeGrafter"/>
</dbReference>
<comment type="subunit">
    <text evidence="2">Monomer.</text>
</comment>
<organism evidence="16 17">
    <name type="scientific">Neohortaea acidophila</name>
    <dbReference type="NCBI Taxonomy" id="245834"/>
    <lineage>
        <taxon>Eukaryota</taxon>
        <taxon>Fungi</taxon>
        <taxon>Dikarya</taxon>
        <taxon>Ascomycota</taxon>
        <taxon>Pezizomycotina</taxon>
        <taxon>Dothideomycetes</taxon>
        <taxon>Dothideomycetidae</taxon>
        <taxon>Mycosphaerellales</taxon>
        <taxon>Teratosphaeriaceae</taxon>
        <taxon>Neohortaea</taxon>
    </lineage>
</organism>
<reference evidence="16" key="1">
    <citation type="journal article" date="2020" name="Stud. Mycol.">
        <title>101 Dothideomycetes genomes: a test case for predicting lifestyles and emergence of pathogens.</title>
        <authorList>
            <person name="Haridas S."/>
            <person name="Albert R."/>
            <person name="Binder M."/>
            <person name="Bloem J."/>
            <person name="Labutti K."/>
            <person name="Salamov A."/>
            <person name="Andreopoulos B."/>
            <person name="Baker S."/>
            <person name="Barry K."/>
            <person name="Bills G."/>
            <person name="Bluhm B."/>
            <person name="Cannon C."/>
            <person name="Castanera R."/>
            <person name="Culley D."/>
            <person name="Daum C."/>
            <person name="Ezra D."/>
            <person name="Gonzalez J."/>
            <person name="Henrissat B."/>
            <person name="Kuo A."/>
            <person name="Liang C."/>
            <person name="Lipzen A."/>
            <person name="Lutzoni F."/>
            <person name="Magnuson J."/>
            <person name="Mondo S."/>
            <person name="Nolan M."/>
            <person name="Ohm R."/>
            <person name="Pangilinan J."/>
            <person name="Park H.-J."/>
            <person name="Ramirez L."/>
            <person name="Alfaro M."/>
            <person name="Sun H."/>
            <person name="Tritt A."/>
            <person name="Yoshinaga Y."/>
            <person name="Zwiers L.-H."/>
            <person name="Turgeon B."/>
            <person name="Goodwin S."/>
            <person name="Spatafora J."/>
            <person name="Crous P."/>
            <person name="Grigoriev I."/>
        </authorList>
    </citation>
    <scope>NUCLEOTIDE SEQUENCE</scope>
    <source>
        <strain evidence="16">CBS 113389</strain>
    </source>
</reference>
<feature type="region of interest" description="Disordered" evidence="14">
    <location>
        <begin position="1"/>
        <end position="52"/>
    </location>
</feature>
<keyword evidence="9" id="KW-0676">Redox-active center</keyword>
<comment type="subcellular location">
    <subcellularLocation>
        <location evidence="1">Nucleus</location>
    </subcellularLocation>
</comment>
<protein>
    <recommendedName>
        <fullName evidence="3">thioredoxin-dependent peroxiredoxin</fullName>
        <ecNumber evidence="3">1.11.1.24</ecNumber>
    </recommendedName>
    <alternativeName>
        <fullName evidence="13">Nuclear thiol peroxidase</fullName>
    </alternativeName>
    <alternativeName>
        <fullName evidence="10">Thioredoxin peroxidase</fullName>
    </alternativeName>
</protein>